<dbReference type="Pfam" id="PF05362">
    <property type="entry name" value="Lon_C"/>
    <property type="match status" value="1"/>
</dbReference>
<keyword evidence="3" id="KW-1185">Reference proteome</keyword>
<dbReference type="PATRIC" id="fig|1423783.4.peg.1765"/>
<protein>
    <submittedName>
        <fullName evidence="2">Pdz domain-containing protein</fullName>
    </submittedName>
</protein>
<dbReference type="InterPro" id="IPR020568">
    <property type="entry name" value="Ribosomal_Su5_D2-typ_SF"/>
</dbReference>
<dbReference type="InterPro" id="IPR008269">
    <property type="entry name" value="Lon_proteolytic"/>
</dbReference>
<dbReference type="InterPro" id="IPR036034">
    <property type="entry name" value="PDZ_sf"/>
</dbReference>
<dbReference type="EMBL" id="AZFJ01000052">
    <property type="protein sequence ID" value="KRL85554.1"/>
    <property type="molecule type" value="Genomic_DNA"/>
</dbReference>
<name>A0A0R1U3J7_9LACO</name>
<gene>
    <name evidence="2" type="ORF">FC50_GL001723</name>
</gene>
<dbReference type="NCBIfam" id="NF041438">
    <property type="entry name" value="SepM_fam_S16"/>
    <property type="match status" value="1"/>
</dbReference>
<proteinExistence type="predicted"/>
<dbReference type="InterPro" id="IPR001478">
    <property type="entry name" value="PDZ"/>
</dbReference>
<dbReference type="Pfam" id="PF13180">
    <property type="entry name" value="PDZ_2"/>
    <property type="match status" value="1"/>
</dbReference>
<dbReference type="Proteomes" id="UP000051922">
    <property type="component" value="Unassembled WGS sequence"/>
</dbReference>
<dbReference type="AlphaFoldDB" id="A0A0R1U3J7"/>
<dbReference type="SUPFAM" id="SSF50156">
    <property type="entry name" value="PDZ domain-like"/>
    <property type="match status" value="1"/>
</dbReference>
<dbReference type="GO" id="GO:0030163">
    <property type="term" value="P:protein catabolic process"/>
    <property type="evidence" value="ECO:0007669"/>
    <property type="project" value="InterPro"/>
</dbReference>
<dbReference type="GO" id="GO:0005524">
    <property type="term" value="F:ATP binding"/>
    <property type="evidence" value="ECO:0007669"/>
    <property type="project" value="InterPro"/>
</dbReference>
<organism evidence="2 3">
    <name type="scientific">Lacticaseibacillus pantheris DSM 15945 = JCM 12539 = NBRC 106106</name>
    <dbReference type="NCBI Taxonomy" id="1423783"/>
    <lineage>
        <taxon>Bacteria</taxon>
        <taxon>Bacillati</taxon>
        <taxon>Bacillota</taxon>
        <taxon>Bacilli</taxon>
        <taxon>Lactobacillales</taxon>
        <taxon>Lactobacillaceae</taxon>
        <taxon>Lacticaseibacillus</taxon>
    </lineage>
</organism>
<dbReference type="InterPro" id="IPR027065">
    <property type="entry name" value="Lon_Prtase"/>
</dbReference>
<sequence>MVITLVVAAFLFVPTGKYVEVPGSASVTSKFVHVAGKKDRQPGSYRLMTVSIIGPATPAILLWAHWQPFAEVDSKSDLMGNATTAEYNALQRYYIKSAANAAVVAAMRAARRPVKVHSRGIYVMSLLRNSPLKGHVRPGDVITKINGQQYQRASGYTAAIARLKVGERVRVTYTHRGRQHNVTVKLVRLTQTHRAGIGITLTDRTAVTSTPHVRIDAGDIGGPSAGLIFALETYQQVTGDNLRNGRIVAGTGTIDEQGKVGAIGGIDKKVSAAAKAGATIFFAPDVPATRAMLREDPHYVNNYVVARRAAKKIGTKMRIVPVRSLQQAISYLRTHK</sequence>
<evidence type="ECO:0000259" key="1">
    <source>
        <dbReference type="PROSITE" id="PS50106"/>
    </source>
</evidence>
<accession>A0A0R1U3J7</accession>
<dbReference type="PROSITE" id="PS50106">
    <property type="entry name" value="PDZ"/>
    <property type="match status" value="1"/>
</dbReference>
<evidence type="ECO:0000313" key="2">
    <source>
        <dbReference type="EMBL" id="KRL85554.1"/>
    </source>
</evidence>
<dbReference type="InterPro" id="IPR014721">
    <property type="entry name" value="Ribsml_uS5_D2-typ_fold_subgr"/>
</dbReference>
<reference evidence="2 3" key="1">
    <citation type="journal article" date="2015" name="Genome Announc.">
        <title>Expanding the biotechnology potential of lactobacilli through comparative genomics of 213 strains and associated genera.</title>
        <authorList>
            <person name="Sun Z."/>
            <person name="Harris H.M."/>
            <person name="McCann A."/>
            <person name="Guo C."/>
            <person name="Argimon S."/>
            <person name="Zhang W."/>
            <person name="Yang X."/>
            <person name="Jeffery I.B."/>
            <person name="Cooney J.C."/>
            <person name="Kagawa T.F."/>
            <person name="Liu W."/>
            <person name="Song Y."/>
            <person name="Salvetti E."/>
            <person name="Wrobel A."/>
            <person name="Rasinkangas P."/>
            <person name="Parkhill J."/>
            <person name="Rea M.C."/>
            <person name="O'Sullivan O."/>
            <person name="Ritari J."/>
            <person name="Douillard F.P."/>
            <person name="Paul Ross R."/>
            <person name="Yang R."/>
            <person name="Briner A.E."/>
            <person name="Felis G.E."/>
            <person name="de Vos W.M."/>
            <person name="Barrangou R."/>
            <person name="Klaenhammer T.R."/>
            <person name="Caufield P.W."/>
            <person name="Cui Y."/>
            <person name="Zhang H."/>
            <person name="O'Toole P.W."/>
        </authorList>
    </citation>
    <scope>NUCLEOTIDE SEQUENCE [LARGE SCALE GENOMIC DNA]</scope>
    <source>
        <strain evidence="2 3">DSM 15945</strain>
    </source>
</reference>
<evidence type="ECO:0000313" key="3">
    <source>
        <dbReference type="Proteomes" id="UP000051922"/>
    </source>
</evidence>
<dbReference type="SUPFAM" id="SSF54211">
    <property type="entry name" value="Ribosomal protein S5 domain 2-like"/>
    <property type="match status" value="1"/>
</dbReference>
<comment type="caution">
    <text evidence="2">The sequence shown here is derived from an EMBL/GenBank/DDBJ whole genome shotgun (WGS) entry which is preliminary data.</text>
</comment>
<dbReference type="Gene3D" id="2.30.42.10">
    <property type="match status" value="1"/>
</dbReference>
<dbReference type="Gene3D" id="3.30.230.10">
    <property type="match status" value="1"/>
</dbReference>
<dbReference type="GO" id="GO:0006508">
    <property type="term" value="P:proteolysis"/>
    <property type="evidence" value="ECO:0007669"/>
    <property type="project" value="InterPro"/>
</dbReference>
<dbReference type="STRING" id="1423783.FC50_GL001723"/>
<dbReference type="PANTHER" id="PTHR10046">
    <property type="entry name" value="ATP DEPENDENT LON PROTEASE FAMILY MEMBER"/>
    <property type="match status" value="1"/>
</dbReference>
<dbReference type="GO" id="GO:0004252">
    <property type="term" value="F:serine-type endopeptidase activity"/>
    <property type="evidence" value="ECO:0007669"/>
    <property type="project" value="InterPro"/>
</dbReference>
<dbReference type="SMART" id="SM00228">
    <property type="entry name" value="PDZ"/>
    <property type="match status" value="1"/>
</dbReference>
<dbReference type="GO" id="GO:0004176">
    <property type="term" value="F:ATP-dependent peptidase activity"/>
    <property type="evidence" value="ECO:0007669"/>
    <property type="project" value="InterPro"/>
</dbReference>
<feature type="domain" description="PDZ" evidence="1">
    <location>
        <begin position="120"/>
        <end position="164"/>
    </location>
</feature>